<dbReference type="Pfam" id="PF13672">
    <property type="entry name" value="PP2C_2"/>
    <property type="match status" value="1"/>
</dbReference>
<protein>
    <submittedName>
        <fullName evidence="2">Serine/threonine-protein phosphatase</fullName>
    </submittedName>
</protein>
<dbReference type="InterPro" id="IPR015655">
    <property type="entry name" value="PP2C"/>
</dbReference>
<evidence type="ECO:0000313" key="3">
    <source>
        <dbReference type="Proteomes" id="UP000315252"/>
    </source>
</evidence>
<evidence type="ECO:0000259" key="1">
    <source>
        <dbReference type="PROSITE" id="PS51746"/>
    </source>
</evidence>
<dbReference type="SMART" id="SM00331">
    <property type="entry name" value="PP2C_SIG"/>
    <property type="match status" value="1"/>
</dbReference>
<dbReference type="CDD" id="cd00143">
    <property type="entry name" value="PP2Cc"/>
    <property type="match status" value="1"/>
</dbReference>
<proteinExistence type="predicted"/>
<dbReference type="InterPro" id="IPR001932">
    <property type="entry name" value="PPM-type_phosphatase-like_dom"/>
</dbReference>
<comment type="caution">
    <text evidence="2">The sequence shown here is derived from an EMBL/GenBank/DDBJ whole genome shotgun (WGS) entry which is preliminary data.</text>
</comment>
<organism evidence="2 3">
    <name type="scientific">Denitrobaculum tricleocarpae</name>
    <dbReference type="NCBI Taxonomy" id="2591009"/>
    <lineage>
        <taxon>Bacteria</taxon>
        <taxon>Pseudomonadati</taxon>
        <taxon>Pseudomonadota</taxon>
        <taxon>Alphaproteobacteria</taxon>
        <taxon>Rhodospirillales</taxon>
        <taxon>Rhodospirillaceae</taxon>
        <taxon>Denitrobaculum</taxon>
    </lineage>
</organism>
<keyword evidence="3" id="KW-1185">Reference proteome</keyword>
<dbReference type="Gene3D" id="3.60.40.10">
    <property type="entry name" value="PPM-type phosphatase domain"/>
    <property type="match status" value="1"/>
</dbReference>
<dbReference type="InterPro" id="IPR036457">
    <property type="entry name" value="PPM-type-like_dom_sf"/>
</dbReference>
<dbReference type="AlphaFoldDB" id="A0A545TT99"/>
<sequence length="252" mass="27580">MTMSTEQVYQYVTGACSHVGNVRRLNEDALLSRPDIGLWVVADGMGGHDAGDYASKMIVERLDALPPPQSAPTFLAAVKDSVIDTNEHLREEAKRRGGQSVIGSTVVIFMAYGRYCAYLWAGDSRIYRLRRGEMTQLTRDHSYVQELVDMGHLDHDEAESHPQANVITRAVGAEDLLNLDVRQELLIEDDVLLLCSDGLTKVLSDDEIFQCLSQVPADTAADDLVRAAVTNGAKDNVTALVMKCTADTTLAP</sequence>
<gene>
    <name evidence="2" type="ORF">FKG95_09695</name>
</gene>
<dbReference type="GO" id="GO:0004722">
    <property type="term" value="F:protein serine/threonine phosphatase activity"/>
    <property type="evidence" value="ECO:0007669"/>
    <property type="project" value="InterPro"/>
</dbReference>
<name>A0A545TT99_9PROT</name>
<dbReference type="OrthoDB" id="9801841at2"/>
<dbReference type="PANTHER" id="PTHR47992">
    <property type="entry name" value="PROTEIN PHOSPHATASE"/>
    <property type="match status" value="1"/>
</dbReference>
<feature type="domain" description="PPM-type phosphatase" evidence="1">
    <location>
        <begin position="12"/>
        <end position="244"/>
    </location>
</feature>
<accession>A0A545TT99</accession>
<dbReference type="PROSITE" id="PS51746">
    <property type="entry name" value="PPM_2"/>
    <property type="match status" value="1"/>
</dbReference>
<dbReference type="Proteomes" id="UP000315252">
    <property type="component" value="Unassembled WGS sequence"/>
</dbReference>
<dbReference type="SMART" id="SM00332">
    <property type="entry name" value="PP2Cc"/>
    <property type="match status" value="1"/>
</dbReference>
<reference evidence="2 3" key="1">
    <citation type="submission" date="2019-06" db="EMBL/GenBank/DDBJ databases">
        <title>Whole genome sequence for Rhodospirillaceae sp. R148.</title>
        <authorList>
            <person name="Wang G."/>
        </authorList>
    </citation>
    <scope>NUCLEOTIDE SEQUENCE [LARGE SCALE GENOMIC DNA]</scope>
    <source>
        <strain evidence="2 3">R148</strain>
    </source>
</reference>
<evidence type="ECO:0000313" key="2">
    <source>
        <dbReference type="EMBL" id="TQV80442.1"/>
    </source>
</evidence>
<dbReference type="SUPFAM" id="SSF81606">
    <property type="entry name" value="PP2C-like"/>
    <property type="match status" value="1"/>
</dbReference>
<dbReference type="EMBL" id="VHSH01000003">
    <property type="protein sequence ID" value="TQV80442.1"/>
    <property type="molecule type" value="Genomic_DNA"/>
</dbReference>